<proteinExistence type="predicted"/>
<name>A0ACC3B0D3_9EURO</name>
<dbReference type="EMBL" id="JAOPJF010000037">
    <property type="protein sequence ID" value="KAK1143765.1"/>
    <property type="molecule type" value="Genomic_DNA"/>
</dbReference>
<dbReference type="Proteomes" id="UP001177260">
    <property type="component" value="Unassembled WGS sequence"/>
</dbReference>
<keyword evidence="2" id="KW-1185">Reference proteome</keyword>
<accession>A0ACC3B0D3</accession>
<evidence type="ECO:0000313" key="2">
    <source>
        <dbReference type="Proteomes" id="UP001177260"/>
    </source>
</evidence>
<organism evidence="1 2">
    <name type="scientific">Aspergillus melleus</name>
    <dbReference type="NCBI Taxonomy" id="138277"/>
    <lineage>
        <taxon>Eukaryota</taxon>
        <taxon>Fungi</taxon>
        <taxon>Dikarya</taxon>
        <taxon>Ascomycota</taxon>
        <taxon>Pezizomycotina</taxon>
        <taxon>Eurotiomycetes</taxon>
        <taxon>Eurotiomycetidae</taxon>
        <taxon>Eurotiales</taxon>
        <taxon>Aspergillaceae</taxon>
        <taxon>Aspergillus</taxon>
        <taxon>Aspergillus subgen. Circumdati</taxon>
    </lineage>
</organism>
<evidence type="ECO:0000313" key="1">
    <source>
        <dbReference type="EMBL" id="KAK1143765.1"/>
    </source>
</evidence>
<reference evidence="1 2" key="1">
    <citation type="journal article" date="2023" name="ACS Omega">
        <title>Identification of the Neoaspergillic Acid Biosynthesis Gene Cluster by Establishing an In Vitro CRISPR-Ribonucleoprotein Genetic System in Aspergillus melleus.</title>
        <authorList>
            <person name="Yuan B."/>
            <person name="Grau M.F."/>
            <person name="Murata R.M."/>
            <person name="Torok T."/>
            <person name="Venkateswaran K."/>
            <person name="Stajich J.E."/>
            <person name="Wang C.C.C."/>
        </authorList>
    </citation>
    <scope>NUCLEOTIDE SEQUENCE [LARGE SCALE GENOMIC DNA]</scope>
    <source>
        <strain evidence="1 2">IMV 1140</strain>
    </source>
</reference>
<protein>
    <submittedName>
        <fullName evidence="1">Uncharacterized protein</fullName>
    </submittedName>
</protein>
<comment type="caution">
    <text evidence="1">The sequence shown here is derived from an EMBL/GenBank/DDBJ whole genome shotgun (WGS) entry which is preliminary data.</text>
</comment>
<sequence length="369" mass="40867">MRPEARIISPTLLGVVAAQLNAAQQHFNALCPAAHEQPRVTGVSNVHLLLQHVAQPIIDRTDYPWWLFMARGEPETTPPMSCPPGFHLSDGECVPDELPGPSSCPEGMIWDGTDCVATGVPICDERLDKCKSRCEGEKSACDAEQSTCKEEKARCESEKATCEAERGNFMDEKNRCEGERSACEAERETLREEKNRCEGQRATCETDRKNCQQDKSRCEGEKTACEADRDRFRDEKTRCEGQKATCDTQNSACQKEKGTSETQRRTCHTEKESLSKRIVGLKNDLKKSRADLQAATRPPPAPATCPGAARGALRNVGGVNFRLYCNAATHGTAWETIRWSSFDACLANCAVRPQCVQFDFKAINDFPAI</sequence>
<gene>
    <name evidence="1" type="ORF">N8T08_006166</name>
</gene>